<dbReference type="InterPro" id="IPR058513">
    <property type="entry name" value="DUF8200"/>
</dbReference>
<name>A0ABT9HA59_9SPHN</name>
<protein>
    <recommendedName>
        <fullName evidence="4">Secreted protein</fullName>
    </recommendedName>
</protein>
<keyword evidence="1" id="KW-0732">Signal</keyword>
<evidence type="ECO:0000313" key="3">
    <source>
        <dbReference type="Proteomes" id="UP001235664"/>
    </source>
</evidence>
<dbReference type="Proteomes" id="UP001235664">
    <property type="component" value="Unassembled WGS sequence"/>
</dbReference>
<feature type="chain" id="PRO_5046942578" description="Secreted protein" evidence="1">
    <location>
        <begin position="37"/>
        <end position="112"/>
    </location>
</feature>
<feature type="signal peptide" evidence="1">
    <location>
        <begin position="1"/>
        <end position="36"/>
    </location>
</feature>
<gene>
    <name evidence="2" type="ORF">Q9K01_11300</name>
</gene>
<comment type="caution">
    <text evidence="2">The sequence shown here is derived from an EMBL/GenBank/DDBJ whole genome shotgun (WGS) entry which is preliminary data.</text>
</comment>
<dbReference type="NCBIfam" id="NF047636">
    <property type="entry name" value="CC_3452_fam"/>
    <property type="match status" value="1"/>
</dbReference>
<evidence type="ECO:0008006" key="4">
    <source>
        <dbReference type="Google" id="ProtNLM"/>
    </source>
</evidence>
<reference evidence="2 3" key="1">
    <citation type="submission" date="2023-08" db="EMBL/GenBank/DDBJ databases">
        <title>genomic of DY56.</title>
        <authorList>
            <person name="Wang Y."/>
        </authorList>
    </citation>
    <scope>NUCLEOTIDE SEQUENCE [LARGE SCALE GENOMIC DNA]</scope>
    <source>
        <strain evidence="2 3">DY56-A-20</strain>
    </source>
</reference>
<sequence length="112" mass="11419">MTLSLPRLTNLSAIALGLGYTALTFGAALAPAPATAAAGPYYVAELAAPASESRTVAGGVAWSCQGATCVANKGTSRPMRMCRELQREVGEVTAFVTNGEALEADKLARCNG</sequence>
<evidence type="ECO:0000256" key="1">
    <source>
        <dbReference type="SAM" id="SignalP"/>
    </source>
</evidence>
<organism evidence="2 3">
    <name type="scientific">Qipengyuania benthica</name>
    <dbReference type="NCBI Taxonomy" id="3067651"/>
    <lineage>
        <taxon>Bacteria</taxon>
        <taxon>Pseudomonadati</taxon>
        <taxon>Pseudomonadota</taxon>
        <taxon>Alphaproteobacteria</taxon>
        <taxon>Sphingomonadales</taxon>
        <taxon>Erythrobacteraceae</taxon>
        <taxon>Qipengyuania</taxon>
    </lineage>
</organism>
<proteinExistence type="predicted"/>
<dbReference type="InterPro" id="IPR058067">
    <property type="entry name" value="CC_3452-like"/>
</dbReference>
<evidence type="ECO:0000313" key="2">
    <source>
        <dbReference type="EMBL" id="MDP4540214.1"/>
    </source>
</evidence>
<dbReference type="EMBL" id="JAVAIL010000003">
    <property type="protein sequence ID" value="MDP4540214.1"/>
    <property type="molecule type" value="Genomic_DNA"/>
</dbReference>
<dbReference type="Pfam" id="PF26624">
    <property type="entry name" value="DUF8200"/>
    <property type="match status" value="1"/>
</dbReference>
<keyword evidence="3" id="KW-1185">Reference proteome</keyword>
<accession>A0ABT9HA59</accession>
<dbReference type="RefSeq" id="WP_305930350.1">
    <property type="nucleotide sequence ID" value="NZ_JAVAIL010000003.1"/>
</dbReference>